<name>B9D2J2_CAMRE</name>
<evidence type="ECO:0000313" key="2">
    <source>
        <dbReference type="Proteomes" id="UP000003082"/>
    </source>
</evidence>
<accession>B9D2J2</accession>
<proteinExistence type="predicted"/>
<evidence type="ECO:0000313" key="1">
    <source>
        <dbReference type="EMBL" id="EEF13857.1"/>
    </source>
</evidence>
<gene>
    <name evidence="1" type="ORF">CAMRE0001_0425</name>
</gene>
<protein>
    <submittedName>
        <fullName evidence="1">Uncharacterized protein</fullName>
    </submittedName>
</protein>
<reference evidence="1 2" key="1">
    <citation type="submission" date="2008-08" db="EMBL/GenBank/DDBJ databases">
        <authorList>
            <person name="Madupu R."/>
            <person name="Durkin A.S."/>
            <person name="Torralba M."/>
            <person name="Methe B."/>
            <person name="Sutton G.G."/>
            <person name="Strausberg R.L."/>
            <person name="Nelson K.E."/>
        </authorList>
    </citation>
    <scope>NUCLEOTIDE SEQUENCE [LARGE SCALE GENOMIC DNA]</scope>
    <source>
        <strain evidence="1 2">RM3267</strain>
    </source>
</reference>
<dbReference type="Proteomes" id="UP000003082">
    <property type="component" value="Unassembled WGS sequence"/>
</dbReference>
<dbReference type="STRING" id="553218.CAMRE0001_0425"/>
<comment type="caution">
    <text evidence="1">The sequence shown here is derived from an EMBL/GenBank/DDBJ whole genome shotgun (WGS) entry which is preliminary data.</text>
</comment>
<dbReference type="AlphaFoldDB" id="B9D2J2"/>
<dbReference type="EMBL" id="ACFU01000013">
    <property type="protein sequence ID" value="EEF13857.1"/>
    <property type="molecule type" value="Genomic_DNA"/>
</dbReference>
<organism evidence="1 2">
    <name type="scientific">Campylobacter rectus RM3267</name>
    <dbReference type="NCBI Taxonomy" id="553218"/>
    <lineage>
        <taxon>Bacteria</taxon>
        <taxon>Pseudomonadati</taxon>
        <taxon>Campylobacterota</taxon>
        <taxon>Epsilonproteobacteria</taxon>
        <taxon>Campylobacterales</taxon>
        <taxon>Campylobacteraceae</taxon>
        <taxon>Campylobacter</taxon>
    </lineage>
</organism>
<sequence length="56" mass="6653">MIRAKILIYNAKFNQTKFGTVKIRVSVRQIWIQIYSKSGPLQIYGKRFARVFCRLC</sequence>
<keyword evidence="2" id="KW-1185">Reference proteome</keyword>